<protein>
    <submittedName>
        <fullName evidence="1">Uncharacterized protein</fullName>
    </submittedName>
</protein>
<accession>A0A378YX05</accession>
<name>A0A378YX05_9BURK</name>
<organism evidence="1 2">
    <name type="scientific">Pandoraea pnomenusa</name>
    <dbReference type="NCBI Taxonomy" id="93220"/>
    <lineage>
        <taxon>Bacteria</taxon>
        <taxon>Pseudomonadati</taxon>
        <taxon>Pseudomonadota</taxon>
        <taxon>Betaproteobacteria</taxon>
        <taxon>Burkholderiales</taxon>
        <taxon>Burkholderiaceae</taxon>
        <taxon>Pandoraea</taxon>
    </lineage>
</organism>
<dbReference type="EMBL" id="UGSG01000001">
    <property type="protein sequence ID" value="SUA80961.1"/>
    <property type="molecule type" value="Genomic_DNA"/>
</dbReference>
<reference evidence="1 2" key="1">
    <citation type="submission" date="2018-06" db="EMBL/GenBank/DDBJ databases">
        <authorList>
            <consortium name="Pathogen Informatics"/>
            <person name="Doyle S."/>
        </authorList>
    </citation>
    <scope>NUCLEOTIDE SEQUENCE [LARGE SCALE GENOMIC DNA]</scope>
    <source>
        <strain evidence="1 2">NCTC13160</strain>
    </source>
</reference>
<evidence type="ECO:0000313" key="2">
    <source>
        <dbReference type="Proteomes" id="UP000254573"/>
    </source>
</evidence>
<dbReference type="KEGG" id="ppnm:LV28_20380"/>
<evidence type="ECO:0000313" key="1">
    <source>
        <dbReference type="EMBL" id="SUA80961.1"/>
    </source>
</evidence>
<proteinExistence type="predicted"/>
<dbReference type="AlphaFoldDB" id="A0A378YX05"/>
<dbReference type="OrthoDB" id="8940917at2"/>
<dbReference type="Proteomes" id="UP000254573">
    <property type="component" value="Unassembled WGS sequence"/>
</dbReference>
<dbReference type="RefSeq" id="WP_038620221.1">
    <property type="nucleotide sequence ID" value="NZ_CP009553.3"/>
</dbReference>
<sequence length="193" mass="20768">MDDLERHHRTVARLLIKLSGTTLARLAYATGIAAGTISRWVHGDGCALGAQRRDRLFAALGARTDGANVRLAARATGAAQPMFQITGILQAERFATLAALTSTRFVAARETCQGRTLVSVVTDVTGCTTALLVGTREALDELYAELDISVPPRRRLAPSTHACRPARPARPDRFEAELGASAWPSHTLRPRSN</sequence>
<gene>
    <name evidence="1" type="ORF">NCTC13160_04018</name>
</gene>